<evidence type="ECO:0000313" key="1">
    <source>
        <dbReference type="EMBL" id="QEG22722.1"/>
    </source>
</evidence>
<gene>
    <name evidence="1" type="ORF">MFFC18_26050</name>
</gene>
<reference evidence="1 2" key="1">
    <citation type="submission" date="2019-08" db="EMBL/GenBank/DDBJ databases">
        <title>Deep-cultivation of Planctomycetes and their phenomic and genomic characterization uncovers novel biology.</title>
        <authorList>
            <person name="Wiegand S."/>
            <person name="Jogler M."/>
            <person name="Boedeker C."/>
            <person name="Pinto D."/>
            <person name="Vollmers J."/>
            <person name="Rivas-Marin E."/>
            <person name="Kohn T."/>
            <person name="Peeters S.H."/>
            <person name="Heuer A."/>
            <person name="Rast P."/>
            <person name="Oberbeckmann S."/>
            <person name="Bunk B."/>
            <person name="Jeske O."/>
            <person name="Meyerdierks A."/>
            <person name="Storesund J.E."/>
            <person name="Kallscheuer N."/>
            <person name="Luecker S."/>
            <person name="Lage O.M."/>
            <person name="Pohl T."/>
            <person name="Merkel B.J."/>
            <person name="Hornburger P."/>
            <person name="Mueller R.-W."/>
            <person name="Bruemmer F."/>
            <person name="Labrenz M."/>
            <person name="Spormann A.M."/>
            <person name="Op den Camp H."/>
            <person name="Overmann J."/>
            <person name="Amann R."/>
            <person name="Jetten M.S.M."/>
            <person name="Mascher T."/>
            <person name="Medema M.H."/>
            <person name="Devos D.P."/>
            <person name="Kaster A.-K."/>
            <person name="Ovreas L."/>
            <person name="Rohde M."/>
            <person name="Galperin M.Y."/>
            <person name="Jogler C."/>
        </authorList>
    </citation>
    <scope>NUCLEOTIDE SEQUENCE [LARGE SCALE GENOMIC DNA]</scope>
    <source>
        <strain evidence="1 2">FC18</strain>
    </source>
</reference>
<organism evidence="1 2">
    <name type="scientific">Mariniblastus fucicola</name>
    <dbReference type="NCBI Taxonomy" id="980251"/>
    <lineage>
        <taxon>Bacteria</taxon>
        <taxon>Pseudomonadati</taxon>
        <taxon>Planctomycetota</taxon>
        <taxon>Planctomycetia</taxon>
        <taxon>Pirellulales</taxon>
        <taxon>Pirellulaceae</taxon>
        <taxon>Mariniblastus</taxon>
    </lineage>
</organism>
<dbReference type="EMBL" id="CP042912">
    <property type="protein sequence ID" value="QEG22722.1"/>
    <property type="molecule type" value="Genomic_DNA"/>
</dbReference>
<evidence type="ECO:0000313" key="2">
    <source>
        <dbReference type="Proteomes" id="UP000322214"/>
    </source>
</evidence>
<dbReference type="KEGG" id="mff:MFFC18_26050"/>
<accession>A0A5B9PCT9</accession>
<proteinExistence type="predicted"/>
<protein>
    <submittedName>
        <fullName evidence="1">Uncharacterized protein</fullName>
    </submittedName>
</protein>
<keyword evidence="2" id="KW-1185">Reference proteome</keyword>
<name>A0A5B9PCT9_9BACT</name>
<dbReference type="Proteomes" id="UP000322214">
    <property type="component" value="Chromosome"/>
</dbReference>
<dbReference type="AlphaFoldDB" id="A0A5B9PCT9"/>
<sequence length="90" mass="10283">MITEDSVDDVVQFYRTLLKRDPKAEDKLGTAPEVGRSVTINDESDGRPFPFHTIFVNTPESSTMLIVTCGADEKETRITWKQYLRFKIGE</sequence>